<dbReference type="Proteomes" id="UP000507470">
    <property type="component" value="Unassembled WGS sequence"/>
</dbReference>
<feature type="region of interest" description="Disordered" evidence="13">
    <location>
        <begin position="489"/>
        <end position="532"/>
    </location>
</feature>
<feature type="compositionally biased region" description="Polar residues" evidence="13">
    <location>
        <begin position="1568"/>
        <end position="1577"/>
    </location>
</feature>
<dbReference type="CDD" id="cd20902">
    <property type="entry name" value="CC_DOT1L"/>
    <property type="match status" value="1"/>
</dbReference>
<dbReference type="PANTHER" id="PTHR21451:SF0">
    <property type="entry name" value="HISTONE-LYSINE N-METHYLTRANSFERASE, H3 LYSINE-79 SPECIFIC"/>
    <property type="match status" value="1"/>
</dbReference>
<comment type="miscellaneous">
    <text evidence="11">In contrast to other lysine histone methyltransferases, it does not contain a SET domain, suggesting the existence of another mechanism for methylation of lysine residues of histones.</text>
</comment>
<keyword evidence="6 11" id="KW-0949">S-adenosyl-L-methionine</keyword>
<comment type="similarity">
    <text evidence="11">Belongs to the class I-like SAM-binding methyltransferase superfamily. DOT1 family.</text>
</comment>
<dbReference type="FunFam" id="3.40.50.150:FF:000033">
    <property type="entry name" value="Histone-lysine N-methyltransferase, H3 lysine-79 specific"/>
    <property type="match status" value="1"/>
</dbReference>
<dbReference type="GO" id="GO:0005634">
    <property type="term" value="C:nucleus"/>
    <property type="evidence" value="ECO:0007669"/>
    <property type="project" value="UniProtKB-SubCell"/>
</dbReference>
<feature type="compositionally biased region" description="Polar residues" evidence="13">
    <location>
        <begin position="995"/>
        <end position="1005"/>
    </location>
</feature>
<comment type="function">
    <text evidence="11">Histone methyltransferase that specifically trimethylates histone H3 to form H3K79me3. This methylation is required for telomere silencing and for the pachytene checkpoint during the meiotic cell cycle by allowing the recruitment of RAD9 to double strand breaks. Nucleosomes are preferred as substrate compared to free histone.</text>
</comment>
<feature type="domain" description="DOT1" evidence="14">
    <location>
        <begin position="1"/>
        <end position="303"/>
    </location>
</feature>
<evidence type="ECO:0000256" key="1">
    <source>
        <dbReference type="ARBA" id="ARBA00004123"/>
    </source>
</evidence>
<evidence type="ECO:0000256" key="5">
    <source>
        <dbReference type="ARBA" id="ARBA00022679"/>
    </source>
</evidence>
<evidence type="ECO:0000259" key="14">
    <source>
        <dbReference type="PROSITE" id="PS51569"/>
    </source>
</evidence>
<evidence type="ECO:0000256" key="11">
    <source>
        <dbReference type="RuleBase" id="RU271113"/>
    </source>
</evidence>
<dbReference type="EC" id="2.1.1.360" evidence="2 11"/>
<reference evidence="15 16" key="1">
    <citation type="submission" date="2020-06" db="EMBL/GenBank/DDBJ databases">
        <authorList>
            <person name="Li R."/>
            <person name="Bekaert M."/>
        </authorList>
    </citation>
    <scope>NUCLEOTIDE SEQUENCE [LARGE SCALE GENOMIC DNA]</scope>
    <source>
        <strain evidence="16">wild</strain>
    </source>
</reference>
<feature type="compositionally biased region" description="Polar residues" evidence="13">
    <location>
        <begin position="1322"/>
        <end position="1336"/>
    </location>
</feature>
<evidence type="ECO:0000256" key="3">
    <source>
        <dbReference type="ARBA" id="ARBA00020987"/>
    </source>
</evidence>
<evidence type="ECO:0000256" key="10">
    <source>
        <dbReference type="ARBA" id="ARBA00047770"/>
    </source>
</evidence>
<feature type="coiled-coil region" evidence="12">
    <location>
        <begin position="620"/>
        <end position="647"/>
    </location>
</feature>
<comment type="subcellular location">
    <subcellularLocation>
        <location evidence="1 11">Nucleus</location>
    </subcellularLocation>
</comment>
<proteinExistence type="inferred from homology"/>
<name>A0A6J7ZVZ1_MYTCO</name>
<dbReference type="EMBL" id="CACVKT020000154">
    <property type="protein sequence ID" value="CAC5356350.1"/>
    <property type="molecule type" value="Genomic_DNA"/>
</dbReference>
<feature type="compositionally biased region" description="Low complexity" evidence="13">
    <location>
        <begin position="1266"/>
        <end position="1321"/>
    </location>
</feature>
<evidence type="ECO:0000256" key="9">
    <source>
        <dbReference type="ARBA" id="ARBA00029821"/>
    </source>
</evidence>
<evidence type="ECO:0000256" key="8">
    <source>
        <dbReference type="ARBA" id="ARBA00023242"/>
    </source>
</evidence>
<evidence type="ECO:0000256" key="2">
    <source>
        <dbReference type="ARBA" id="ARBA00012190"/>
    </source>
</evidence>
<accession>A0A6J7ZVZ1</accession>
<dbReference type="GO" id="GO:0000077">
    <property type="term" value="P:DNA damage checkpoint signaling"/>
    <property type="evidence" value="ECO:0007669"/>
    <property type="project" value="TreeGrafter"/>
</dbReference>
<evidence type="ECO:0000256" key="7">
    <source>
        <dbReference type="ARBA" id="ARBA00022853"/>
    </source>
</evidence>
<keyword evidence="4 11" id="KW-0489">Methyltransferase</keyword>
<keyword evidence="7 11" id="KW-0156">Chromatin regulator</keyword>
<feature type="region of interest" description="Disordered" evidence="13">
    <location>
        <begin position="1187"/>
        <end position="1207"/>
    </location>
</feature>
<evidence type="ECO:0000313" key="15">
    <source>
        <dbReference type="EMBL" id="CAC5356350.1"/>
    </source>
</evidence>
<feature type="coiled-coil region" evidence="12">
    <location>
        <begin position="729"/>
        <end position="780"/>
    </location>
</feature>
<comment type="catalytic activity">
    <reaction evidence="10 11">
        <text>L-lysyl(79)-[histone H3] + 3 S-adenosyl-L-methionine = N(6),N(6),N(6)-trimethyl-L-lysyl(79)-[histone H3] + 3 S-adenosyl-L-homocysteine + 3 H(+)</text>
        <dbReference type="Rhea" id="RHEA:60328"/>
        <dbReference type="Rhea" id="RHEA-COMP:15549"/>
        <dbReference type="Rhea" id="RHEA-COMP:15552"/>
        <dbReference type="ChEBI" id="CHEBI:15378"/>
        <dbReference type="ChEBI" id="CHEBI:29969"/>
        <dbReference type="ChEBI" id="CHEBI:57856"/>
        <dbReference type="ChEBI" id="CHEBI:59789"/>
        <dbReference type="ChEBI" id="CHEBI:61961"/>
        <dbReference type="EC" id="2.1.1.360"/>
    </reaction>
</comment>
<keyword evidence="8 11" id="KW-0539">Nucleus</keyword>
<feature type="region of interest" description="Disordered" evidence="13">
    <location>
        <begin position="426"/>
        <end position="468"/>
    </location>
</feature>
<feature type="region of interest" description="Disordered" evidence="13">
    <location>
        <begin position="1119"/>
        <end position="1159"/>
    </location>
</feature>
<feature type="compositionally biased region" description="Polar residues" evidence="13">
    <location>
        <begin position="426"/>
        <end position="435"/>
    </location>
</feature>
<keyword evidence="12" id="KW-0175">Coiled coil</keyword>
<dbReference type="Pfam" id="PF08123">
    <property type="entry name" value="DOT1"/>
    <property type="match status" value="1"/>
</dbReference>
<sequence>MEKELKLHSPVGTEPAIFTWPLASSDKDDENNEIVETIRWVRADYPDLDYALANHILQDYDTKSYESMKNLCDKYNRTIDSFKNLQCYNIAVEDPERLNQYEPFSPEVYGETSYELVDQMIKSVNFTEDDYFIDLGSGVGQVVLQVAASTPCKMCYGIEKAEFPAKYATTMEKECKKWMKWYGKKHGDFLIQKGDFLEEDVKEKINNATVIFVNNFAFGPQVDHQLKLRFANMKEGAKIVSSKAFCPLNFRITDRNLSDIGAIMHVEELSPLRGGVSWTGKPVIYYHHTIDRTLVVAGYFHGSKLLTCITDIGTIMHVAELSPLSGAVSWTGKPFAYFVHTIDRTLLEKYFLKLKNPKMKDDEEVRRDRRGRLLEKKVNEMNKDEIKNGVLKPKKGKDNCSAIRTIDFDSNSNASTIISDTTDENIQVQGPTTRRQWSELVSKPKSDSASMVASSNEEEDSIISEATTGSLSQSNIELDVEMAQKVKEMKKNQTTKRLQNGRHKRKRDVPNGRAKRTNFSTAKSRAANRNKKKEKVLALDSLNLLHTHTLMSTSNSASPENQRNWNDRSMTGVSSSCFKAMTQDHTISRLETEQALHQLLELFKQQYSQFMSYMQTPQYRISLQQQIEQEREKQQKLKAKVQQLDKHICSIQKESVGHLQARLKELGIQASTPAEFLLQAKRIVLEHKELEGQLDGGTSVLADKTTKLNGIKNGYHTTEPLPDIIMKEVNASYTQKKKLISKVKQLEAEVTELERKNNGLQKENRIKVEQENRIKIEEENKIKVEQIKTEKKKIQKAATSDKSGIDIKTVIHPTITQSAAQYVHTKTQASSNTHTISGKVNHSIYIEPKKERIPTTGSTQVNMPTFRSLLQATGEQMKNQEESKRKIQILMNPSPKIGSKTSAKPIKPNPVQLNGAHKIVYLVKDNTVPAIGTNRTLLNTIKDVNARPSLPISIPLDHLPKDELREKIKNSSVKPDVNDKPKQIIEMDSMYSPISRPSSQGSTTDTAEEPPPHYQPEQKIFPQTKHPNYIIYPMASKPSNFTVNNFVENVVKNEMGRSQKQQIIFNGAKKESQPVNSSQSDKILAETLLQMSKAQSKAPTGQQFPSYVTKVYVAQQNTNVTNSADNQKLKRKQSDSAQSPERRKMPYKPSVNSSPLSSIPSLMSIATRPIGITALNSPEKISSEKPIVHTSNNKNNLKRTPTNGYTTNELWKSPDKFDRFDALVALASSELGGNQTPIKKISPKKYGPKTPPGSPPSKRKSRRSRSSSSDTSSSRSRSSSCSGCSSRSRSRSYSSRSRSRSSSSCSSRSSVSIKRSNKSASVKTSNPGNQLPYYSNNKPPIAMSSMNYIPNNNIILSQQLNTGVNHHLSNSASSLLHQQAISQQLNNQATSLLNQQASSNGAIINQQASSNGAIINQQSSGPLLATPSNPGGPLLATPSNSVGSYVQNGSNYCLVNSNAHLNGGGMVLMGGPSGNAPIQNTVPILPGTSLSNNVVLLSFSQQNGGQIVRTPTPTNTVPVGKKKLVENLPQPPPPPHTLLGIGGYKSKQPNTSPQRFNVPDMTRPPPNINLSPNTAGHNKSPGPSPLNDPRPMFINHQVMTRPHQENLGLRHNSPHHRPYNPSEIGFTGQQHVQSANKYRQNLPPNQLGDCARFTQNPRFNMTNVRPRFNSTAQQGWH</sequence>
<dbReference type="PANTHER" id="PTHR21451">
    <property type="entry name" value="HISTONE H3 METHYLTRANSFERASE"/>
    <property type="match status" value="1"/>
</dbReference>
<feature type="region of interest" description="Disordered" evidence="13">
    <location>
        <begin position="1546"/>
        <end position="1589"/>
    </location>
</feature>
<dbReference type="OrthoDB" id="443402at2759"/>
<feature type="region of interest" description="Disordered" evidence="13">
    <location>
        <begin position="990"/>
        <end position="1022"/>
    </location>
</feature>
<dbReference type="SUPFAM" id="SSF53335">
    <property type="entry name" value="S-adenosyl-L-methionine-dependent methyltransferases"/>
    <property type="match status" value="1"/>
</dbReference>
<evidence type="ECO:0000256" key="12">
    <source>
        <dbReference type="SAM" id="Coils"/>
    </source>
</evidence>
<dbReference type="GO" id="GO:0032259">
    <property type="term" value="P:methylation"/>
    <property type="evidence" value="ECO:0007669"/>
    <property type="project" value="UniProtKB-KW"/>
</dbReference>
<evidence type="ECO:0000313" key="16">
    <source>
        <dbReference type="Proteomes" id="UP000507470"/>
    </source>
</evidence>
<evidence type="ECO:0000256" key="13">
    <source>
        <dbReference type="SAM" id="MobiDB-lite"/>
    </source>
</evidence>
<dbReference type="InterPro" id="IPR029063">
    <property type="entry name" value="SAM-dependent_MTases_sf"/>
</dbReference>
<keyword evidence="16" id="KW-1185">Reference proteome</keyword>
<feature type="region of interest" description="Disordered" evidence="13">
    <location>
        <begin position="1233"/>
        <end position="1336"/>
    </location>
</feature>
<dbReference type="InterPro" id="IPR030445">
    <property type="entry name" value="H3-K79_meTrfase"/>
</dbReference>
<evidence type="ECO:0000256" key="4">
    <source>
        <dbReference type="ARBA" id="ARBA00022603"/>
    </source>
</evidence>
<dbReference type="InterPro" id="IPR025789">
    <property type="entry name" value="DOT1_dom"/>
</dbReference>
<evidence type="ECO:0000256" key="6">
    <source>
        <dbReference type="ARBA" id="ARBA00022691"/>
    </source>
</evidence>
<dbReference type="PROSITE" id="PS51569">
    <property type="entry name" value="DOT1"/>
    <property type="match status" value="1"/>
</dbReference>
<keyword evidence="5 11" id="KW-0808">Transferase</keyword>
<organism evidence="15 16">
    <name type="scientific">Mytilus coruscus</name>
    <name type="common">Sea mussel</name>
    <dbReference type="NCBI Taxonomy" id="42192"/>
    <lineage>
        <taxon>Eukaryota</taxon>
        <taxon>Metazoa</taxon>
        <taxon>Spiralia</taxon>
        <taxon>Lophotrochozoa</taxon>
        <taxon>Mollusca</taxon>
        <taxon>Bivalvia</taxon>
        <taxon>Autobranchia</taxon>
        <taxon>Pteriomorphia</taxon>
        <taxon>Mytilida</taxon>
        <taxon>Mytiloidea</taxon>
        <taxon>Mytilidae</taxon>
        <taxon>Mytilinae</taxon>
        <taxon>Mytilus</taxon>
    </lineage>
</organism>
<dbReference type="GO" id="GO:0140956">
    <property type="term" value="F:histone H3K79 trimethyltransferase activity"/>
    <property type="evidence" value="ECO:0007669"/>
    <property type="project" value="UniProtKB-EC"/>
</dbReference>
<gene>
    <name evidence="15" type="ORF">MCOR_561</name>
</gene>
<dbReference type="Gene3D" id="1.10.260.60">
    <property type="match status" value="1"/>
</dbReference>
<dbReference type="Gene3D" id="3.40.50.150">
    <property type="entry name" value="Vaccinia Virus protein VP39"/>
    <property type="match status" value="2"/>
</dbReference>
<feature type="compositionally biased region" description="Polar residues" evidence="13">
    <location>
        <begin position="1189"/>
        <end position="1207"/>
    </location>
</feature>
<protein>
    <recommendedName>
        <fullName evidence="3 11">Histone-lysine N-methyltransferase, H3 lysine-79 specific</fullName>
        <ecNumber evidence="2 11">2.1.1.360</ecNumber>
    </recommendedName>
    <alternativeName>
        <fullName evidence="9 11">Histone H3-K79 methyltransferase</fullName>
    </alternativeName>
</protein>
<dbReference type="GO" id="GO:0006281">
    <property type="term" value="P:DNA repair"/>
    <property type="evidence" value="ECO:0007669"/>
    <property type="project" value="TreeGrafter"/>
</dbReference>